<gene>
    <name evidence="1" type="ORF">GKQ77_26605</name>
</gene>
<evidence type="ECO:0000313" key="2">
    <source>
        <dbReference type="Proteomes" id="UP001197114"/>
    </source>
</evidence>
<protein>
    <recommendedName>
        <fullName evidence="3">XRE family transcriptional regulator</fullName>
    </recommendedName>
</protein>
<dbReference type="EMBL" id="WMBF01000430">
    <property type="protein sequence ID" value="MBW5425088.1"/>
    <property type="molecule type" value="Genomic_DNA"/>
</dbReference>
<dbReference type="RefSeq" id="WP_219691489.1">
    <property type="nucleotide sequence ID" value="NZ_WMBF01000430.1"/>
</dbReference>
<organism evidence="1 2">
    <name type="scientific">Streptomyces anatolicus</name>
    <dbReference type="NCBI Taxonomy" id="2675858"/>
    <lineage>
        <taxon>Bacteria</taxon>
        <taxon>Bacillati</taxon>
        <taxon>Actinomycetota</taxon>
        <taxon>Actinomycetes</taxon>
        <taxon>Kitasatosporales</taxon>
        <taxon>Streptomycetaceae</taxon>
        <taxon>Streptomyces</taxon>
    </lineage>
</organism>
<proteinExistence type="predicted"/>
<evidence type="ECO:0000313" key="1">
    <source>
        <dbReference type="EMBL" id="MBW5425088.1"/>
    </source>
</evidence>
<dbReference type="Proteomes" id="UP001197114">
    <property type="component" value="Unassembled WGS sequence"/>
</dbReference>
<sequence length="451" mass="48574">MRTLLQLLTAQRDWQSYPTFRAQFERSARELAEVEGTPHLAGLAPSERTYERWYSGESKPVPDARRVLAHMFGHPISELLTPPVVGVHHPVAASHARGPVVTDHSMPDANAYEMGRQATMASSRALRYAVMAESNSVGPETFGHIRDEVTRLGTAYPRVALHEVFSDLVEVQDLIFRLLESGRTTPAQAVDLHLLASMTSGMLAKASHDLSDAKSAMMQARAAYICADQAGHNGMRAWVRSLQSLISYWAGRPEDAVTYAARGAALLSAPSGTVAVWLASQEACAHAVLGDRDHVRAALRRAADARDAAVLDDLDAIGGIFTFPQPRETYYAAEAHVLLGTPGPEKEHAAQEAVRAYSAAPADEWAFGAEAGARTDLALARIARGDIDGAAEAVGPVLDLPPAQRKNGIVISALRVHKALSAGPVRTATRAKELRDELELFTSTPTPALPR</sequence>
<reference evidence="1 2" key="1">
    <citation type="submission" date="2019-11" db="EMBL/GenBank/DDBJ databases">
        <authorList>
            <person name="Ay H."/>
        </authorList>
    </citation>
    <scope>NUCLEOTIDE SEQUENCE [LARGE SCALE GENOMIC DNA]</scope>
    <source>
        <strain evidence="1 2">BG9H</strain>
    </source>
</reference>
<comment type="caution">
    <text evidence="1">The sequence shown here is derived from an EMBL/GenBank/DDBJ whole genome shotgun (WGS) entry which is preliminary data.</text>
</comment>
<keyword evidence="2" id="KW-1185">Reference proteome</keyword>
<accession>A0ABS6YUH5</accession>
<evidence type="ECO:0008006" key="3">
    <source>
        <dbReference type="Google" id="ProtNLM"/>
    </source>
</evidence>
<name>A0ABS6YUH5_9ACTN</name>